<organism evidence="2 3">
    <name type="scientific">Paspalum notatum var. saurae</name>
    <dbReference type="NCBI Taxonomy" id="547442"/>
    <lineage>
        <taxon>Eukaryota</taxon>
        <taxon>Viridiplantae</taxon>
        <taxon>Streptophyta</taxon>
        <taxon>Embryophyta</taxon>
        <taxon>Tracheophyta</taxon>
        <taxon>Spermatophyta</taxon>
        <taxon>Magnoliopsida</taxon>
        <taxon>Liliopsida</taxon>
        <taxon>Poales</taxon>
        <taxon>Poaceae</taxon>
        <taxon>PACMAD clade</taxon>
        <taxon>Panicoideae</taxon>
        <taxon>Andropogonodae</taxon>
        <taxon>Paspaleae</taxon>
        <taxon>Paspalinae</taxon>
        <taxon>Paspalum</taxon>
    </lineage>
</organism>
<sequence length="122" mass="14039">MMHHCVQQLFAHIPHRLGSATTTTMDRTTSPRVMLFGSASPLHGVNSFRHRIPSCHKQSVPLETQDTHREVRDCADEDDYGSTRERSVLLQVTIQTFPCFESYRHAYMLAVALFMFMLAWIT</sequence>
<reference evidence="2 3" key="1">
    <citation type="submission" date="2024-02" db="EMBL/GenBank/DDBJ databases">
        <title>High-quality chromosome-scale genome assembly of Pensacola bahiagrass (Paspalum notatum Flugge var. saurae).</title>
        <authorList>
            <person name="Vega J.M."/>
            <person name="Podio M."/>
            <person name="Orjuela J."/>
            <person name="Siena L.A."/>
            <person name="Pessino S.C."/>
            <person name="Combes M.C."/>
            <person name="Mariac C."/>
            <person name="Albertini E."/>
            <person name="Pupilli F."/>
            <person name="Ortiz J.P.A."/>
            <person name="Leblanc O."/>
        </authorList>
    </citation>
    <scope>NUCLEOTIDE SEQUENCE [LARGE SCALE GENOMIC DNA]</scope>
    <source>
        <strain evidence="2">R1</strain>
        <tissue evidence="2">Leaf</tissue>
    </source>
</reference>
<evidence type="ECO:0000313" key="2">
    <source>
        <dbReference type="EMBL" id="WVZ63709.1"/>
    </source>
</evidence>
<protein>
    <submittedName>
        <fullName evidence="2">Uncharacterized protein</fullName>
    </submittedName>
</protein>
<keyword evidence="1" id="KW-1133">Transmembrane helix</keyword>
<proteinExistence type="predicted"/>
<keyword evidence="1" id="KW-0472">Membrane</keyword>
<feature type="transmembrane region" description="Helical" evidence="1">
    <location>
        <begin position="105"/>
        <end position="121"/>
    </location>
</feature>
<evidence type="ECO:0000256" key="1">
    <source>
        <dbReference type="SAM" id="Phobius"/>
    </source>
</evidence>
<dbReference type="Proteomes" id="UP001341281">
    <property type="component" value="Chromosome 03"/>
</dbReference>
<keyword evidence="1" id="KW-0812">Transmembrane</keyword>
<gene>
    <name evidence="2" type="ORF">U9M48_013318</name>
</gene>
<dbReference type="AlphaFoldDB" id="A0AAQ3T060"/>
<dbReference type="EMBL" id="CP144747">
    <property type="protein sequence ID" value="WVZ63709.1"/>
    <property type="molecule type" value="Genomic_DNA"/>
</dbReference>
<evidence type="ECO:0000313" key="3">
    <source>
        <dbReference type="Proteomes" id="UP001341281"/>
    </source>
</evidence>
<accession>A0AAQ3T060</accession>
<name>A0AAQ3T060_PASNO</name>
<keyword evidence="3" id="KW-1185">Reference proteome</keyword>